<dbReference type="SUPFAM" id="SSF52833">
    <property type="entry name" value="Thioredoxin-like"/>
    <property type="match status" value="1"/>
</dbReference>
<protein>
    <submittedName>
        <fullName evidence="2">Thioredoxin</fullName>
    </submittedName>
</protein>
<evidence type="ECO:0000313" key="2">
    <source>
        <dbReference type="EMBL" id="PJE58387.1"/>
    </source>
</evidence>
<dbReference type="Proteomes" id="UP000231450">
    <property type="component" value="Unassembled WGS sequence"/>
</dbReference>
<comment type="caution">
    <text evidence="2">The sequence shown here is derived from an EMBL/GenBank/DDBJ whole genome shotgun (WGS) entry which is preliminary data.</text>
</comment>
<organism evidence="2 3">
    <name type="scientific">Candidatus Portnoybacteria bacterium CG10_big_fil_rev_8_21_14_0_10_36_7</name>
    <dbReference type="NCBI Taxonomy" id="1974812"/>
    <lineage>
        <taxon>Bacteria</taxon>
        <taxon>Candidatus Portnoyibacteriota</taxon>
    </lineage>
</organism>
<evidence type="ECO:0000313" key="3">
    <source>
        <dbReference type="Proteomes" id="UP000231450"/>
    </source>
</evidence>
<sequence length="105" mass="11612">MAAIGTRRTICWIIFYNPMSKVKIQELSTPGCSHCASAKKILEEDIKPNFPDVEIEYIDMLSDEGQKMVQEYDVMSSPGIIVNGELFSVGGLNKDKLVATIKALS</sequence>
<dbReference type="InterPro" id="IPR012336">
    <property type="entry name" value="Thioredoxin-like_fold"/>
</dbReference>
<dbReference type="Pfam" id="PF13192">
    <property type="entry name" value="Thioredoxin_3"/>
    <property type="match status" value="1"/>
</dbReference>
<evidence type="ECO:0000259" key="1">
    <source>
        <dbReference type="Pfam" id="PF13192"/>
    </source>
</evidence>
<gene>
    <name evidence="2" type="ORF">COU81_00940</name>
</gene>
<proteinExistence type="predicted"/>
<dbReference type="Gene3D" id="3.40.30.10">
    <property type="entry name" value="Glutaredoxin"/>
    <property type="match status" value="1"/>
</dbReference>
<dbReference type="AlphaFoldDB" id="A0A2M8KEP9"/>
<feature type="domain" description="Thioredoxin-like fold" evidence="1">
    <location>
        <begin position="23"/>
        <end position="98"/>
    </location>
</feature>
<dbReference type="EMBL" id="PFDW01000020">
    <property type="protein sequence ID" value="PJE58387.1"/>
    <property type="molecule type" value="Genomic_DNA"/>
</dbReference>
<name>A0A2M8KEP9_9BACT</name>
<dbReference type="InterPro" id="IPR036249">
    <property type="entry name" value="Thioredoxin-like_sf"/>
</dbReference>
<reference evidence="3" key="1">
    <citation type="submission" date="2017-09" db="EMBL/GenBank/DDBJ databases">
        <title>Depth-based differentiation of microbial function through sediment-hosted aquifers and enrichment of novel symbionts in the deep terrestrial subsurface.</title>
        <authorList>
            <person name="Probst A.J."/>
            <person name="Ladd B."/>
            <person name="Jarett J.K."/>
            <person name="Geller-Mcgrath D.E."/>
            <person name="Sieber C.M.K."/>
            <person name="Emerson J.B."/>
            <person name="Anantharaman K."/>
            <person name="Thomas B.C."/>
            <person name="Malmstrom R."/>
            <person name="Stieglmeier M."/>
            <person name="Klingl A."/>
            <person name="Woyke T."/>
            <person name="Ryan C.M."/>
            <person name="Banfield J.F."/>
        </authorList>
    </citation>
    <scope>NUCLEOTIDE SEQUENCE [LARGE SCALE GENOMIC DNA]</scope>
</reference>
<accession>A0A2M8KEP9</accession>